<organism evidence="1 2">
    <name type="scientific">Vreelandella hamiltonii</name>
    <dbReference type="NCBI Taxonomy" id="502829"/>
    <lineage>
        <taxon>Bacteria</taxon>
        <taxon>Pseudomonadati</taxon>
        <taxon>Pseudomonadota</taxon>
        <taxon>Gammaproteobacteria</taxon>
        <taxon>Oceanospirillales</taxon>
        <taxon>Halomonadaceae</taxon>
        <taxon>Vreelandella</taxon>
    </lineage>
</organism>
<dbReference type="Proteomes" id="UP000623776">
    <property type="component" value="Unassembled WGS sequence"/>
</dbReference>
<sequence>MRELLNTAYQGISAQCEKTLGNAEVHPSKLHKFHCICLIATEGVESDQPDTV</sequence>
<accession>A0A8H9LY31</accession>
<keyword evidence="2" id="KW-1185">Reference proteome</keyword>
<dbReference type="AlphaFoldDB" id="A0A8H9LY31"/>
<proteinExistence type="predicted"/>
<gene>
    <name evidence="1" type="ORF">GCM10007157_36010</name>
</gene>
<name>A0A8H9LY31_9GAMM</name>
<evidence type="ECO:0000313" key="1">
    <source>
        <dbReference type="EMBL" id="GGW42776.1"/>
    </source>
</evidence>
<dbReference type="EMBL" id="BMXN01000052">
    <property type="protein sequence ID" value="GGW42776.1"/>
    <property type="molecule type" value="Genomic_DNA"/>
</dbReference>
<comment type="caution">
    <text evidence="1">The sequence shown here is derived from an EMBL/GenBank/DDBJ whole genome shotgun (WGS) entry which is preliminary data.</text>
</comment>
<protein>
    <submittedName>
        <fullName evidence="1">Uncharacterized protein</fullName>
    </submittedName>
</protein>
<evidence type="ECO:0000313" key="2">
    <source>
        <dbReference type="Proteomes" id="UP000623776"/>
    </source>
</evidence>
<reference evidence="2" key="1">
    <citation type="journal article" date="2019" name="Int. J. Syst. Evol. Microbiol.">
        <title>The Global Catalogue of Microorganisms (GCM) 10K type strain sequencing project: providing services to taxonomists for standard genome sequencing and annotation.</title>
        <authorList>
            <consortium name="The Broad Institute Genomics Platform"/>
            <consortium name="The Broad Institute Genome Sequencing Center for Infectious Disease"/>
            <person name="Wu L."/>
            <person name="Ma J."/>
        </authorList>
    </citation>
    <scope>NUCLEOTIDE SEQUENCE [LARGE SCALE GENOMIC DNA]</scope>
    <source>
        <strain evidence="2">KCTC 22154</strain>
    </source>
</reference>